<name>A0A3G4VEV5_9VIBR</name>
<accession>A0A3G4VEV5</accession>
<gene>
    <name evidence="1" type="ORF">ECB94_16320</name>
</gene>
<protein>
    <submittedName>
        <fullName evidence="1">Uncharacterized protein</fullName>
    </submittedName>
</protein>
<dbReference type="AlphaFoldDB" id="A0A3G4VEV5"/>
<sequence length="139" mass="15732">MGRATAQRKPFQILTNPDIENLLGENAPPLFPDGTLFINRKVSKVYWCVVSNGDLMSFGGHVGRSKKASSHKLLTRLSGDFIGGWFLCHDIKVIYTGNISQHQSITEVIKHRKVFRKRQIPVMEPTIRTLKDVRCAKDL</sequence>
<evidence type="ECO:0000313" key="2">
    <source>
        <dbReference type="Proteomes" id="UP000279760"/>
    </source>
</evidence>
<organism evidence="1 2">
    <name type="scientific">Vibrio mediterranei</name>
    <dbReference type="NCBI Taxonomy" id="689"/>
    <lineage>
        <taxon>Bacteria</taxon>
        <taxon>Pseudomonadati</taxon>
        <taxon>Pseudomonadota</taxon>
        <taxon>Gammaproteobacteria</taxon>
        <taxon>Vibrionales</taxon>
        <taxon>Vibrionaceae</taxon>
        <taxon>Vibrio</taxon>
    </lineage>
</organism>
<dbReference type="Proteomes" id="UP000279760">
    <property type="component" value="Chromosome 1"/>
</dbReference>
<proteinExistence type="predicted"/>
<dbReference type="RefSeq" id="WP_006070585.1">
    <property type="nucleotide sequence ID" value="NZ_CP033577.1"/>
</dbReference>
<reference evidence="1 2" key="1">
    <citation type="submission" date="2018-11" db="EMBL/GenBank/DDBJ databases">
        <title>Complete Genome Sequence of Vbrio mediterranei 117-T6: a Potential Pathogen Bacteria Isolated from the Conchocelis of Pyropia.</title>
        <authorList>
            <person name="Liu Q."/>
        </authorList>
    </citation>
    <scope>NUCLEOTIDE SEQUENCE [LARGE SCALE GENOMIC DNA]</scope>
    <source>
        <strain evidence="1 2">117-T6</strain>
    </source>
</reference>
<dbReference type="EMBL" id="CP033577">
    <property type="protein sequence ID" value="AYV22719.1"/>
    <property type="molecule type" value="Genomic_DNA"/>
</dbReference>
<dbReference type="GeneID" id="64085862"/>
<evidence type="ECO:0000313" key="1">
    <source>
        <dbReference type="EMBL" id="AYV22719.1"/>
    </source>
</evidence>